<name>A0A1B7K3I2_9GAMM</name>
<keyword evidence="3" id="KW-1185">Reference proteome</keyword>
<proteinExistence type="predicted"/>
<dbReference type="InterPro" id="IPR011990">
    <property type="entry name" value="TPR-like_helical_dom_sf"/>
</dbReference>
<sequence length="280" mass="31854">MKGFVLFLFILFSPFPFFASQNSVKQSDIEQWTELATNKNSAQAQYALGISYFYGDGVEKNNTKAIEWLEKSAKQGDVDAQSFLGAIYYWGTSSIPIDYTKALLWNEKAANNNHVNGQFYLGLMYGKGLAVKQNHEKALYWLTKATENEYNSDAAKYYLGLMYANGYGVPKDYVKARALFKSMYSDIQGLYVLALMNIEGIGGEQNYEEARRLLEQVAVSEEREIIVPKSLIYLILLMETKKIQPKLFSNSVIYAYVLLNYALKPYPSIQERVNNIIIGD</sequence>
<dbReference type="OrthoDB" id="8561742at2"/>
<dbReference type="PANTHER" id="PTHR11102">
    <property type="entry name" value="SEL-1-LIKE PROTEIN"/>
    <property type="match status" value="1"/>
</dbReference>
<evidence type="ECO:0000313" key="3">
    <source>
        <dbReference type="Proteomes" id="UP000078224"/>
    </source>
</evidence>
<dbReference type="PANTHER" id="PTHR11102:SF160">
    <property type="entry name" value="ERAD-ASSOCIATED E3 UBIQUITIN-PROTEIN LIGASE COMPONENT HRD3"/>
    <property type="match status" value="1"/>
</dbReference>
<feature type="signal peptide" evidence="1">
    <location>
        <begin position="1"/>
        <end position="19"/>
    </location>
</feature>
<dbReference type="AlphaFoldDB" id="A0A1B7K3I2"/>
<dbReference type="PATRIC" id="fig|1354272.4.peg.266"/>
<dbReference type="InterPro" id="IPR006597">
    <property type="entry name" value="Sel1-like"/>
</dbReference>
<dbReference type="Gene3D" id="1.25.40.10">
    <property type="entry name" value="Tetratricopeptide repeat domain"/>
    <property type="match status" value="2"/>
</dbReference>
<accession>A0A1B7K3I2</accession>
<comment type="caution">
    <text evidence="2">The sequence shown here is derived from an EMBL/GenBank/DDBJ whole genome shotgun (WGS) entry which is preliminary data.</text>
</comment>
<dbReference type="SMART" id="SM00671">
    <property type="entry name" value="SEL1"/>
    <property type="match status" value="5"/>
</dbReference>
<protein>
    <recommendedName>
        <fullName evidence="4">Sel1 repeat family protein</fullName>
    </recommendedName>
</protein>
<organism evidence="2 3">
    <name type="scientific">Providencia heimbachae ATCC 35613</name>
    <dbReference type="NCBI Taxonomy" id="1354272"/>
    <lineage>
        <taxon>Bacteria</taxon>
        <taxon>Pseudomonadati</taxon>
        <taxon>Pseudomonadota</taxon>
        <taxon>Gammaproteobacteria</taxon>
        <taxon>Enterobacterales</taxon>
        <taxon>Morganellaceae</taxon>
        <taxon>Providencia</taxon>
    </lineage>
</organism>
<reference evidence="2 3" key="1">
    <citation type="submission" date="2016-04" db="EMBL/GenBank/DDBJ databases">
        <title>ATOL: Assembling a taxonomically balanced genome-scale reconstruction of the evolutionary history of the Enterobacteriaceae.</title>
        <authorList>
            <person name="Plunkett G.III."/>
            <person name="Neeno-Eckwall E.C."/>
            <person name="Glasner J.D."/>
            <person name="Perna N.T."/>
        </authorList>
    </citation>
    <scope>NUCLEOTIDE SEQUENCE [LARGE SCALE GENOMIC DNA]</scope>
    <source>
        <strain evidence="2 3">ATCC 35613</strain>
    </source>
</reference>
<dbReference type="InterPro" id="IPR050767">
    <property type="entry name" value="Sel1_AlgK"/>
</dbReference>
<dbReference type="Proteomes" id="UP000078224">
    <property type="component" value="Unassembled WGS sequence"/>
</dbReference>
<evidence type="ECO:0000313" key="2">
    <source>
        <dbReference type="EMBL" id="OAT54712.1"/>
    </source>
</evidence>
<evidence type="ECO:0000256" key="1">
    <source>
        <dbReference type="SAM" id="SignalP"/>
    </source>
</evidence>
<dbReference type="SUPFAM" id="SSF81901">
    <property type="entry name" value="HCP-like"/>
    <property type="match status" value="1"/>
</dbReference>
<dbReference type="Pfam" id="PF08238">
    <property type="entry name" value="Sel1"/>
    <property type="match status" value="5"/>
</dbReference>
<gene>
    <name evidence="2" type="ORF">M998_0256</name>
</gene>
<dbReference type="EMBL" id="LXEW01000008">
    <property type="protein sequence ID" value="OAT54712.1"/>
    <property type="molecule type" value="Genomic_DNA"/>
</dbReference>
<evidence type="ECO:0008006" key="4">
    <source>
        <dbReference type="Google" id="ProtNLM"/>
    </source>
</evidence>
<dbReference type="RefSeq" id="WP_068443905.1">
    <property type="nucleotide sequence ID" value="NZ_LXEW01000008.1"/>
</dbReference>
<keyword evidence="1" id="KW-0732">Signal</keyword>
<feature type="chain" id="PRO_5008595804" description="Sel1 repeat family protein" evidence="1">
    <location>
        <begin position="20"/>
        <end position="280"/>
    </location>
</feature>